<gene>
    <name evidence="10" type="primary">plsY</name>
    <name evidence="11" type="ORF">BU251_03880</name>
</gene>
<keyword evidence="12" id="KW-1185">Reference proteome</keyword>
<dbReference type="EC" id="2.3.1.275" evidence="10"/>
<reference evidence="11 12" key="1">
    <citation type="submission" date="2017-01" db="EMBL/GenBank/DDBJ databases">
        <title>First insights into the biology of 'candidatus Vampirococcus archaeovorus'.</title>
        <authorList>
            <person name="Kizina J."/>
            <person name="Jordan S."/>
            <person name="Stueber K."/>
            <person name="Reinhardt R."/>
            <person name="Harder J."/>
        </authorList>
    </citation>
    <scope>NUCLEOTIDE SEQUENCE [LARGE SCALE GENOMIC DNA]</scope>
    <source>
        <strain evidence="11 12">LiM</strain>
    </source>
</reference>
<keyword evidence="1 10" id="KW-1003">Cell membrane</keyword>
<keyword evidence="7 10" id="KW-0472">Membrane</keyword>
<comment type="subcellular location">
    <subcellularLocation>
        <location evidence="10">Cell membrane</location>
        <topology evidence="10">Multi-pass membrane protein</topology>
    </subcellularLocation>
</comment>
<proteinExistence type="inferred from homology"/>
<evidence type="ECO:0000313" key="11">
    <source>
        <dbReference type="EMBL" id="QAT16930.1"/>
    </source>
</evidence>
<feature type="transmembrane region" description="Helical" evidence="10">
    <location>
        <begin position="6"/>
        <end position="24"/>
    </location>
</feature>
<feature type="transmembrane region" description="Helical" evidence="10">
    <location>
        <begin position="89"/>
        <end position="112"/>
    </location>
</feature>
<keyword evidence="8 10" id="KW-0594">Phospholipid biosynthesis</keyword>
<dbReference type="KEGG" id="vai:BU251_03880"/>
<comment type="function">
    <text evidence="10">Catalyzes the transfer of an acyl group from acyl-phosphate (acyl-PO(4)) to glycerol-3-phosphate (G3P) to form lysophosphatidic acid (LPA). This enzyme utilizes acyl-phosphate as fatty acyl donor, but not acyl-CoA or acyl-ACP.</text>
</comment>
<dbReference type="Pfam" id="PF02660">
    <property type="entry name" value="G3P_acyltransf"/>
    <property type="match status" value="1"/>
</dbReference>
<dbReference type="SMART" id="SM01207">
    <property type="entry name" value="G3P_acyltransf"/>
    <property type="match status" value="1"/>
</dbReference>
<keyword evidence="9 10" id="KW-1208">Phospholipid metabolism</keyword>
<comment type="subunit">
    <text evidence="10">Probably interacts with PlsX.</text>
</comment>
<evidence type="ECO:0000256" key="10">
    <source>
        <dbReference type="HAMAP-Rule" id="MF_01043"/>
    </source>
</evidence>
<feature type="transmembrane region" description="Helical" evidence="10">
    <location>
        <begin position="148"/>
        <end position="167"/>
    </location>
</feature>
<dbReference type="GO" id="GO:0005886">
    <property type="term" value="C:plasma membrane"/>
    <property type="evidence" value="ECO:0007669"/>
    <property type="project" value="UniProtKB-SubCell"/>
</dbReference>
<keyword evidence="5 10" id="KW-1133">Transmembrane helix</keyword>
<dbReference type="NCBIfam" id="TIGR00023">
    <property type="entry name" value="glycerol-3-phosphate 1-O-acyltransferase PlsY"/>
    <property type="match status" value="1"/>
</dbReference>
<evidence type="ECO:0000256" key="2">
    <source>
        <dbReference type="ARBA" id="ARBA00022516"/>
    </source>
</evidence>
<dbReference type="RefSeq" id="WP_164908850.1">
    <property type="nucleotide sequence ID" value="NZ_CP019384.1"/>
</dbReference>
<keyword evidence="11" id="KW-0012">Acyltransferase</keyword>
<evidence type="ECO:0000256" key="4">
    <source>
        <dbReference type="ARBA" id="ARBA00022692"/>
    </source>
</evidence>
<sequence length="221" mass="23784">MLKPLLGLLVSYFLGAIPTAYLFGRLLKGIDLRRHGSGNLGATNAFRVLGKGAGTLVLIIDILKGTTAVLLSRYAFFAPQAMPQAGISLPFYLCLSAVCAVAGHNWTIFLGFKGGKGVATSLGVLIAFSILIDRFFILVLLITGSWLILFLATGFVSLASVICSAALPLLGLILQLPVSIEIFLVVLGIFSLVRHKANISRLLQKKESRFNTTSLFKKIFK</sequence>
<dbReference type="GO" id="GO:0043772">
    <property type="term" value="F:acyl-phosphate glycerol-3-phosphate acyltransferase activity"/>
    <property type="evidence" value="ECO:0007669"/>
    <property type="project" value="UniProtKB-UniRule"/>
</dbReference>
<dbReference type="GO" id="GO:0008654">
    <property type="term" value="P:phospholipid biosynthetic process"/>
    <property type="evidence" value="ECO:0007669"/>
    <property type="project" value="UniProtKB-UniRule"/>
</dbReference>
<evidence type="ECO:0000256" key="9">
    <source>
        <dbReference type="ARBA" id="ARBA00023264"/>
    </source>
</evidence>
<keyword evidence="2 10" id="KW-0444">Lipid biosynthesis</keyword>
<evidence type="ECO:0000256" key="7">
    <source>
        <dbReference type="ARBA" id="ARBA00023136"/>
    </source>
</evidence>
<dbReference type="AlphaFoldDB" id="A0A410P478"/>
<keyword evidence="3 10" id="KW-0808">Transferase</keyword>
<dbReference type="EMBL" id="CP019384">
    <property type="protein sequence ID" value="QAT16930.1"/>
    <property type="molecule type" value="Genomic_DNA"/>
</dbReference>
<evidence type="ECO:0000313" key="12">
    <source>
        <dbReference type="Proteomes" id="UP000287243"/>
    </source>
</evidence>
<dbReference type="Proteomes" id="UP000287243">
    <property type="component" value="Chromosome"/>
</dbReference>
<evidence type="ECO:0000256" key="8">
    <source>
        <dbReference type="ARBA" id="ARBA00023209"/>
    </source>
</evidence>
<evidence type="ECO:0000256" key="5">
    <source>
        <dbReference type="ARBA" id="ARBA00022989"/>
    </source>
</evidence>
<dbReference type="UniPathway" id="UPA00085"/>
<comment type="similarity">
    <text evidence="10">Belongs to the PlsY family.</text>
</comment>
<dbReference type="InterPro" id="IPR003811">
    <property type="entry name" value="G3P_acylTferase_PlsY"/>
</dbReference>
<accession>A0A410P478</accession>
<protein>
    <recommendedName>
        <fullName evidence="10">Glycerol-3-phosphate acyltransferase</fullName>
    </recommendedName>
    <alternativeName>
        <fullName evidence="10">Acyl-PO4 G3P acyltransferase</fullName>
    </alternativeName>
    <alternativeName>
        <fullName evidence="10">Acyl-phosphate--glycerol-3-phosphate acyltransferase</fullName>
    </alternativeName>
    <alternativeName>
        <fullName evidence="10">G3P acyltransferase</fullName>
        <shortName evidence="10">GPAT</shortName>
        <ecNumber evidence="10">2.3.1.275</ecNumber>
    </alternativeName>
    <alternativeName>
        <fullName evidence="10">Lysophosphatidic acid synthase</fullName>
        <shortName evidence="10">LPA synthase</shortName>
    </alternativeName>
</protein>
<dbReference type="HAMAP" id="MF_01043">
    <property type="entry name" value="PlsY"/>
    <property type="match status" value="1"/>
</dbReference>
<evidence type="ECO:0000256" key="3">
    <source>
        <dbReference type="ARBA" id="ARBA00022679"/>
    </source>
</evidence>
<evidence type="ECO:0000256" key="6">
    <source>
        <dbReference type="ARBA" id="ARBA00023098"/>
    </source>
</evidence>
<feature type="transmembrane region" description="Helical" evidence="10">
    <location>
        <begin position="118"/>
        <end position="141"/>
    </location>
</feature>
<organism evidence="11 12">
    <name type="scientific">Velamenicoccus archaeovorus</name>
    <dbReference type="NCBI Taxonomy" id="1930593"/>
    <lineage>
        <taxon>Bacteria</taxon>
        <taxon>Pseudomonadati</taxon>
        <taxon>Candidatus Omnitrophota</taxon>
        <taxon>Candidatus Velamenicoccus</taxon>
    </lineage>
</organism>
<name>A0A410P478_VELA1</name>
<keyword evidence="4 10" id="KW-0812">Transmembrane</keyword>
<comment type="catalytic activity">
    <reaction evidence="10">
        <text>an acyl phosphate + sn-glycerol 3-phosphate = a 1-acyl-sn-glycero-3-phosphate + phosphate</text>
        <dbReference type="Rhea" id="RHEA:34075"/>
        <dbReference type="ChEBI" id="CHEBI:43474"/>
        <dbReference type="ChEBI" id="CHEBI:57597"/>
        <dbReference type="ChEBI" id="CHEBI:57970"/>
        <dbReference type="ChEBI" id="CHEBI:59918"/>
        <dbReference type="EC" id="2.3.1.275"/>
    </reaction>
</comment>
<dbReference type="PANTHER" id="PTHR30309:SF0">
    <property type="entry name" value="GLYCEROL-3-PHOSPHATE ACYLTRANSFERASE-RELATED"/>
    <property type="match status" value="1"/>
</dbReference>
<feature type="transmembrane region" description="Helical" evidence="10">
    <location>
        <begin position="173"/>
        <end position="193"/>
    </location>
</feature>
<dbReference type="PANTHER" id="PTHR30309">
    <property type="entry name" value="INNER MEMBRANE PROTEIN YGIH"/>
    <property type="match status" value="1"/>
</dbReference>
<evidence type="ECO:0000256" key="1">
    <source>
        <dbReference type="ARBA" id="ARBA00022475"/>
    </source>
</evidence>
<comment type="pathway">
    <text evidence="10">Lipid metabolism; phospholipid metabolism.</text>
</comment>
<keyword evidence="6 10" id="KW-0443">Lipid metabolism</keyword>